<evidence type="ECO:0000313" key="4">
    <source>
        <dbReference type="EMBL" id="UOE18790.1"/>
    </source>
</evidence>
<keyword evidence="5" id="KW-1185">Reference proteome</keyword>
<keyword evidence="2" id="KW-0238">DNA-binding</keyword>
<dbReference type="Pfam" id="PF00440">
    <property type="entry name" value="TetR_N"/>
    <property type="match status" value="1"/>
</dbReference>
<evidence type="ECO:0000313" key="5">
    <source>
        <dbReference type="Proteomes" id="UP000265719"/>
    </source>
</evidence>
<name>A0A399FYL1_9ACTN</name>
<accession>A0A399FYL1</accession>
<dbReference type="EMBL" id="CP063196">
    <property type="protein sequence ID" value="UOE18790.1"/>
    <property type="molecule type" value="Genomic_DNA"/>
</dbReference>
<gene>
    <name evidence="4" type="ORF">NI17_018700</name>
</gene>
<keyword evidence="3" id="KW-0804">Transcription</keyword>
<evidence type="ECO:0000256" key="3">
    <source>
        <dbReference type="ARBA" id="ARBA00023163"/>
    </source>
</evidence>
<dbReference type="SUPFAM" id="SSF48498">
    <property type="entry name" value="Tetracyclin repressor-like, C-terminal domain"/>
    <property type="match status" value="1"/>
</dbReference>
<dbReference type="KEGG" id="thao:NI17_018700"/>
<dbReference type="Gene3D" id="1.10.10.60">
    <property type="entry name" value="Homeodomain-like"/>
    <property type="match status" value="1"/>
</dbReference>
<evidence type="ECO:0000256" key="1">
    <source>
        <dbReference type="ARBA" id="ARBA00023015"/>
    </source>
</evidence>
<dbReference type="PROSITE" id="PS50977">
    <property type="entry name" value="HTH_TETR_2"/>
    <property type="match status" value="1"/>
</dbReference>
<sequence length="210" mass="23277">MTDEQGTRASDRSRRRGAELVSAIHRSVIEEALQAGVNGLTMEGIAKRAATAKTVLYRRWSSPQEILLDALHATYPRETPAPEADDLRGDLLRSLRQMADWMGQPTGRVIGEVMLERHRHPELVESLYKRVFDARGGRFTLTVMRHYAERGVVDPARVTPVVADIGEALLIKYMTDNGRLPDDEWIAAVVDQAILPALGVAPERAARSSA</sequence>
<proteinExistence type="predicted"/>
<dbReference type="Proteomes" id="UP000265719">
    <property type="component" value="Chromosome"/>
</dbReference>
<dbReference type="OrthoDB" id="9796019at2"/>
<dbReference type="AlphaFoldDB" id="A0A399FYL1"/>
<dbReference type="Gene3D" id="1.10.357.10">
    <property type="entry name" value="Tetracycline Repressor, domain 2"/>
    <property type="match status" value="1"/>
</dbReference>
<organism evidence="4 5">
    <name type="scientific">Thermobifida halotolerans</name>
    <dbReference type="NCBI Taxonomy" id="483545"/>
    <lineage>
        <taxon>Bacteria</taxon>
        <taxon>Bacillati</taxon>
        <taxon>Actinomycetota</taxon>
        <taxon>Actinomycetes</taxon>
        <taxon>Streptosporangiales</taxon>
        <taxon>Nocardiopsidaceae</taxon>
        <taxon>Thermobifida</taxon>
    </lineage>
</organism>
<dbReference type="InterPro" id="IPR036271">
    <property type="entry name" value="Tet_transcr_reg_TetR-rel_C_sf"/>
</dbReference>
<reference evidence="4" key="1">
    <citation type="submission" date="2020-10" db="EMBL/GenBank/DDBJ databases">
        <title>De novo genome project of the cellulose decomposer Thermobifida halotolerans type strain.</title>
        <authorList>
            <person name="Nagy I."/>
            <person name="Horvath B."/>
            <person name="Kukolya J."/>
            <person name="Nagy I."/>
            <person name="Orsini M."/>
        </authorList>
    </citation>
    <scope>NUCLEOTIDE SEQUENCE</scope>
    <source>
        <strain evidence="4">DSM 44931</strain>
    </source>
</reference>
<dbReference type="InterPro" id="IPR001647">
    <property type="entry name" value="HTH_TetR"/>
</dbReference>
<dbReference type="RefSeq" id="WP_068691288.1">
    <property type="nucleotide sequence ID" value="NZ_CP063196.1"/>
</dbReference>
<protein>
    <submittedName>
        <fullName evidence="4">TetR/AcrR family transcriptional regulator C-terminal ligand-binding domain-containing protein</fullName>
    </submittedName>
</protein>
<dbReference type="InterPro" id="IPR009057">
    <property type="entry name" value="Homeodomain-like_sf"/>
</dbReference>
<dbReference type="SUPFAM" id="SSF46689">
    <property type="entry name" value="Homeodomain-like"/>
    <property type="match status" value="1"/>
</dbReference>
<dbReference type="Pfam" id="PF16859">
    <property type="entry name" value="TetR_C_11"/>
    <property type="match status" value="1"/>
</dbReference>
<evidence type="ECO:0000256" key="2">
    <source>
        <dbReference type="ARBA" id="ARBA00023125"/>
    </source>
</evidence>
<keyword evidence="1" id="KW-0805">Transcription regulation</keyword>
<dbReference type="GO" id="GO:0003677">
    <property type="term" value="F:DNA binding"/>
    <property type="evidence" value="ECO:0007669"/>
    <property type="project" value="UniProtKB-UniRule"/>
</dbReference>
<dbReference type="InterPro" id="IPR011075">
    <property type="entry name" value="TetR_C"/>
</dbReference>